<evidence type="ECO:0000256" key="1">
    <source>
        <dbReference type="SAM" id="MobiDB-lite"/>
    </source>
</evidence>
<dbReference type="KEGG" id="amv:ACMV_26500"/>
<organism evidence="2 3">
    <name type="scientific">Acidiphilium multivorum (strain DSM 11245 / JCM 8867 / NBRC 100883 / AIU 301)</name>
    <dbReference type="NCBI Taxonomy" id="926570"/>
    <lineage>
        <taxon>Bacteria</taxon>
        <taxon>Pseudomonadati</taxon>
        <taxon>Pseudomonadota</taxon>
        <taxon>Alphaproteobacteria</taxon>
        <taxon>Acetobacterales</taxon>
        <taxon>Acidocellaceae</taxon>
        <taxon>Acidiphilium</taxon>
    </lineage>
</organism>
<protein>
    <recommendedName>
        <fullName evidence="4">Conjugal transfer protein TraI</fullName>
    </recommendedName>
</protein>
<dbReference type="OrthoDB" id="9809969at2"/>
<evidence type="ECO:0000313" key="3">
    <source>
        <dbReference type="Proteomes" id="UP000007100"/>
    </source>
</evidence>
<dbReference type="Pfam" id="PF11843">
    <property type="entry name" value="DUF3363"/>
    <property type="match status" value="1"/>
</dbReference>
<gene>
    <name evidence="2" type="ordered locus">ACMV_26500</name>
</gene>
<feature type="compositionally biased region" description="Basic and acidic residues" evidence="1">
    <location>
        <begin position="1"/>
        <end position="10"/>
    </location>
</feature>
<dbReference type="Proteomes" id="UP000007100">
    <property type="component" value="Chromosome"/>
</dbReference>
<evidence type="ECO:0000313" key="2">
    <source>
        <dbReference type="EMBL" id="BAJ81997.1"/>
    </source>
</evidence>
<keyword evidence="3" id="KW-1185">Reference proteome</keyword>
<dbReference type="HOGENOM" id="CLU_027492_1_0_5"/>
<dbReference type="AlphaFoldDB" id="F0J351"/>
<feature type="region of interest" description="Disordered" evidence="1">
    <location>
        <begin position="1"/>
        <end position="24"/>
    </location>
</feature>
<proteinExistence type="predicted"/>
<accession>F0J351</accession>
<reference evidence="2 3" key="1">
    <citation type="submission" date="2010-12" db="EMBL/GenBank/DDBJ databases">
        <title>Whole genome sequence of Acidiphilium multivorum AIU301.</title>
        <authorList>
            <person name="Narita-Yamada S."/>
            <person name="Nakamura S."/>
            <person name="Ito N."/>
            <person name="Takarada H."/>
            <person name="Katano Y."/>
            <person name="Nakazawa H."/>
            <person name="Hosoyama A."/>
            <person name="Yamada R."/>
            <person name="Fujita N."/>
        </authorList>
    </citation>
    <scope>NUCLEOTIDE SEQUENCE [LARGE SCALE GENOMIC DNA]</scope>
    <source>
        <strain evidence="3">DSM 11245 / JCM 8867 / AIU301</strain>
    </source>
</reference>
<feature type="region of interest" description="Disordered" evidence="1">
    <location>
        <begin position="37"/>
        <end position="83"/>
    </location>
</feature>
<evidence type="ECO:0008006" key="4">
    <source>
        <dbReference type="Google" id="ProtNLM"/>
    </source>
</evidence>
<dbReference type="EMBL" id="AP012035">
    <property type="protein sequence ID" value="BAJ81997.1"/>
    <property type="molecule type" value="Genomic_DNA"/>
</dbReference>
<feature type="compositionally biased region" description="Low complexity" evidence="1">
    <location>
        <begin position="66"/>
        <end position="75"/>
    </location>
</feature>
<name>F0J351_ACIMA</name>
<dbReference type="InterPro" id="IPR021795">
    <property type="entry name" value="DUF3363"/>
</dbReference>
<feature type="compositionally biased region" description="Polar residues" evidence="1">
    <location>
        <begin position="39"/>
        <end position="48"/>
    </location>
</feature>
<sequence length="681" mass="75613">MAHNEDDLPLRPRFGRKRSRDDRRALASAQIKRAISRAGSLTRSTAAPSTDAGRHIASLPAKRGRGATFTRGRAASPHGWSNIRPGARRVVVKARYVPMRAGSRAAAVHLRYLQRDGVTRDGAWGRLYSATSDRADGSAFLDRAEGDPRQFRLIVAPEDGPQLSDLRSFTRDLMHQVEQDLATKLDWVAVDHFNTGHPHTHIVIRGVDELGENLIIAGAYLAHGIRERASELATIELGPETMLERQQKLSREIDREKLTRIDRALLREAGQMADGIVDTRATGNNRHADSDRHLRIARLQVLQRLGLAQEIDTGRWLLKPQMEQTLRQLNEQGDIIKTMHRAMASQKVQRGAEQIVIHGKDEAIETPITGRLLGRGLGADELGDRVHLIIDGIDGRTHYIELPTGVMIIETTPIGAILEVGAAGREPRAADQNIAHLARENDGIYRTADHFAVVRADRGIVDPDAYVEAHIRRLEALRRAGLVERVDADHWRIPTGFEQSATLHDAGRSPGGSLRVLSTLDLEAQIASDGAVWLDRQLIGRDRLPVTMAGFGAEIETALEQRRQHHIAHGDARRDGKGRVFYRRDLLATLEGRELARVGAEIATTRDQPFRLATRGETIRGIYRETVQLASGRYALIENAKEFLLVPWRPVIERSLGRDVVGLVTEGGISWQLGRDRGLGL</sequence>